<comment type="function">
    <text evidence="6">Also exhibits azoreductase activity. Catalyzes the reductive cleavage of the azo bond in aromatic azo compounds to the corresponding amines.</text>
</comment>
<dbReference type="Gene3D" id="3.40.50.360">
    <property type="match status" value="1"/>
</dbReference>
<dbReference type="InterPro" id="IPR003680">
    <property type="entry name" value="Flavodoxin_fold"/>
</dbReference>
<evidence type="ECO:0000313" key="8">
    <source>
        <dbReference type="EMBL" id="SIO01062.1"/>
    </source>
</evidence>
<dbReference type="SUPFAM" id="SSF52218">
    <property type="entry name" value="Flavoproteins"/>
    <property type="match status" value="1"/>
</dbReference>
<comment type="subunit">
    <text evidence="6">Homodimer.</text>
</comment>
<dbReference type="GO" id="GO:0016652">
    <property type="term" value="F:oxidoreductase activity, acting on NAD(P)H as acceptor"/>
    <property type="evidence" value="ECO:0007669"/>
    <property type="project" value="UniProtKB-UniRule"/>
</dbReference>
<evidence type="ECO:0000256" key="6">
    <source>
        <dbReference type="HAMAP-Rule" id="MF_01216"/>
    </source>
</evidence>
<evidence type="ECO:0000256" key="2">
    <source>
        <dbReference type="ARBA" id="ARBA00022643"/>
    </source>
</evidence>
<dbReference type="STRING" id="536979.SAMN04488055_2514"/>
<keyword evidence="2 6" id="KW-0288">FMN</keyword>
<comment type="cofactor">
    <cofactor evidence="6">
        <name>FMN</name>
        <dbReference type="ChEBI" id="CHEBI:58210"/>
    </cofactor>
    <text evidence="6">Binds 1 FMN per subunit.</text>
</comment>
<evidence type="ECO:0000256" key="4">
    <source>
        <dbReference type="ARBA" id="ARBA00023027"/>
    </source>
</evidence>
<evidence type="ECO:0000259" key="7">
    <source>
        <dbReference type="Pfam" id="PF02525"/>
    </source>
</evidence>
<keyword evidence="9" id="KW-1185">Reference proteome</keyword>
<reference evidence="9" key="1">
    <citation type="submission" date="2016-11" db="EMBL/GenBank/DDBJ databases">
        <authorList>
            <person name="Varghese N."/>
            <person name="Submissions S."/>
        </authorList>
    </citation>
    <scope>NUCLEOTIDE SEQUENCE [LARGE SCALE GENOMIC DNA]</scope>
    <source>
        <strain evidence="9">DSM 24787</strain>
    </source>
</reference>
<keyword evidence="1 6" id="KW-0285">Flavoprotein</keyword>
<evidence type="ECO:0000256" key="5">
    <source>
        <dbReference type="ARBA" id="ARBA00048542"/>
    </source>
</evidence>
<feature type="domain" description="Flavodoxin-like fold" evidence="7">
    <location>
        <begin position="2"/>
        <end position="192"/>
    </location>
</feature>
<comment type="similarity">
    <text evidence="6">Belongs to the azoreductase type 1 family.</text>
</comment>
<dbReference type="EMBL" id="FSRA01000001">
    <property type="protein sequence ID" value="SIO01062.1"/>
    <property type="molecule type" value="Genomic_DNA"/>
</dbReference>
<dbReference type="PANTHER" id="PTHR43741">
    <property type="entry name" value="FMN-DEPENDENT NADH-AZOREDUCTASE 1"/>
    <property type="match status" value="1"/>
</dbReference>
<dbReference type="GO" id="GO:0009055">
    <property type="term" value="F:electron transfer activity"/>
    <property type="evidence" value="ECO:0007669"/>
    <property type="project" value="UniProtKB-UniRule"/>
</dbReference>
<keyword evidence="3 6" id="KW-0560">Oxidoreductase</keyword>
<comment type="caution">
    <text evidence="6">Lacks conserved residue(s) required for the propagation of feature annotation.</text>
</comment>
<dbReference type="Proteomes" id="UP000185003">
    <property type="component" value="Unassembled WGS sequence"/>
</dbReference>
<feature type="binding site" evidence="6">
    <location>
        <position position="10"/>
    </location>
    <ligand>
        <name>FMN</name>
        <dbReference type="ChEBI" id="CHEBI:58210"/>
    </ligand>
</feature>
<comment type="function">
    <text evidence="6">Quinone reductase that provides resistance to thiol-specific stress caused by electrophilic quinones.</text>
</comment>
<dbReference type="EC" id="1.6.5.-" evidence="6"/>
<feature type="binding site" evidence="6">
    <location>
        <begin position="16"/>
        <end position="18"/>
    </location>
    <ligand>
        <name>FMN</name>
        <dbReference type="ChEBI" id="CHEBI:58210"/>
    </ligand>
</feature>
<dbReference type="RefSeq" id="WP_074239569.1">
    <property type="nucleotide sequence ID" value="NZ_FSRA01000001.1"/>
</dbReference>
<proteinExistence type="inferred from homology"/>
<feature type="binding site" evidence="6">
    <location>
        <begin position="141"/>
        <end position="144"/>
    </location>
    <ligand>
        <name>FMN</name>
        <dbReference type="ChEBI" id="CHEBI:58210"/>
    </ligand>
</feature>
<evidence type="ECO:0000313" key="9">
    <source>
        <dbReference type="Proteomes" id="UP000185003"/>
    </source>
</evidence>
<comment type="catalytic activity">
    <reaction evidence="5">
        <text>N,N-dimethyl-1,4-phenylenediamine + anthranilate + 2 NAD(+) = 2-(4-dimethylaminophenyl)diazenylbenzoate + 2 NADH + 2 H(+)</text>
        <dbReference type="Rhea" id="RHEA:55872"/>
        <dbReference type="ChEBI" id="CHEBI:15378"/>
        <dbReference type="ChEBI" id="CHEBI:15783"/>
        <dbReference type="ChEBI" id="CHEBI:16567"/>
        <dbReference type="ChEBI" id="CHEBI:57540"/>
        <dbReference type="ChEBI" id="CHEBI:57945"/>
        <dbReference type="ChEBI" id="CHEBI:71579"/>
        <dbReference type="EC" id="1.7.1.17"/>
    </reaction>
    <physiologicalReaction direction="right-to-left" evidence="5">
        <dbReference type="Rhea" id="RHEA:55874"/>
    </physiologicalReaction>
</comment>
<organism evidence="8 9">
    <name type="scientific">Chitinophaga niabensis</name>
    <dbReference type="NCBI Taxonomy" id="536979"/>
    <lineage>
        <taxon>Bacteria</taxon>
        <taxon>Pseudomonadati</taxon>
        <taxon>Bacteroidota</taxon>
        <taxon>Chitinophagia</taxon>
        <taxon>Chitinophagales</taxon>
        <taxon>Chitinophagaceae</taxon>
        <taxon>Chitinophaga</taxon>
    </lineage>
</organism>
<dbReference type="OrthoDB" id="9805013at2"/>
<evidence type="ECO:0000256" key="3">
    <source>
        <dbReference type="ARBA" id="ARBA00023002"/>
    </source>
</evidence>
<protein>
    <recommendedName>
        <fullName evidence="6">FMN dependent NADH:quinone oxidoreductase</fullName>
        <ecNumber evidence="6">1.6.5.-</ecNumber>
    </recommendedName>
    <alternativeName>
        <fullName evidence="6">Azo-dye reductase</fullName>
    </alternativeName>
    <alternativeName>
        <fullName evidence="6">FMN-dependent NADH-azo compound oxidoreductase</fullName>
    </alternativeName>
    <alternativeName>
        <fullName evidence="6">FMN-dependent NADH-azoreductase</fullName>
        <ecNumber evidence="6">1.7.1.17</ecNumber>
    </alternativeName>
</protein>
<evidence type="ECO:0000256" key="1">
    <source>
        <dbReference type="ARBA" id="ARBA00022630"/>
    </source>
</evidence>
<comment type="catalytic activity">
    <reaction evidence="6">
        <text>2 a quinone + NADH + H(+) = 2 a 1,4-benzosemiquinone + NAD(+)</text>
        <dbReference type="Rhea" id="RHEA:65952"/>
        <dbReference type="ChEBI" id="CHEBI:15378"/>
        <dbReference type="ChEBI" id="CHEBI:57540"/>
        <dbReference type="ChEBI" id="CHEBI:57945"/>
        <dbReference type="ChEBI" id="CHEBI:132124"/>
        <dbReference type="ChEBI" id="CHEBI:134225"/>
    </reaction>
</comment>
<dbReference type="HAMAP" id="MF_01216">
    <property type="entry name" value="Azoreductase_type1"/>
    <property type="match status" value="1"/>
</dbReference>
<keyword evidence="4 6" id="KW-0520">NAD</keyword>
<dbReference type="EC" id="1.7.1.17" evidence="6"/>
<name>A0A1N6G0T9_9BACT</name>
<gene>
    <name evidence="6" type="primary">azoR</name>
    <name evidence="8" type="ORF">SAMN04488055_2514</name>
</gene>
<dbReference type="InterPro" id="IPR050104">
    <property type="entry name" value="FMN-dep_NADH:Q_OxRdtase_AzoR1"/>
</dbReference>
<dbReference type="AlphaFoldDB" id="A0A1N6G0T9"/>
<dbReference type="InterPro" id="IPR023048">
    <property type="entry name" value="NADH:quinone_OxRdtase_FMN_depd"/>
</dbReference>
<dbReference type="PANTHER" id="PTHR43741:SF4">
    <property type="entry name" value="FMN-DEPENDENT NADH:QUINONE OXIDOREDUCTASE"/>
    <property type="match status" value="1"/>
</dbReference>
<dbReference type="GO" id="GO:0016655">
    <property type="term" value="F:oxidoreductase activity, acting on NAD(P)H, quinone or similar compound as acceptor"/>
    <property type="evidence" value="ECO:0007669"/>
    <property type="project" value="InterPro"/>
</dbReference>
<dbReference type="Pfam" id="PF02525">
    <property type="entry name" value="Flavodoxin_2"/>
    <property type="match status" value="1"/>
</dbReference>
<dbReference type="GO" id="GO:0010181">
    <property type="term" value="F:FMN binding"/>
    <property type="evidence" value="ECO:0007669"/>
    <property type="project" value="UniProtKB-UniRule"/>
</dbReference>
<accession>A0A1N6G0T9</accession>
<dbReference type="InterPro" id="IPR029039">
    <property type="entry name" value="Flavoprotein-like_sf"/>
</dbReference>
<sequence length="199" mass="22076">MKKILRITSSPRAEYSNSKKLGKKLTEQLLAMHPGSVIVERDLVETPPPYLQQQHIVSFFKDPADRTAADMDVLAYSDGVVREVFEADIIIIEAPMYNYGIDARLKSWADQLLRIGVTFGYDAEGKRIGLVQGKVAYIAMSSGGIYSAGETPALDFVAPYLRSILDFIGINNSRVVRVEGVLFASLSEQEIEVYAKLNN</sequence>